<dbReference type="AlphaFoldDB" id="A0AAD1GWL6"/>
<reference evidence="5 6" key="1">
    <citation type="submission" date="2019-12" db="EMBL/GenBank/DDBJ databases">
        <title>Complete genome sequence of Mycolicibacterium xenopi str. JCM15661T.</title>
        <authorList>
            <person name="Yoshida M."/>
            <person name="Fukano H."/>
            <person name="Asakura T."/>
            <person name="Hoshino Y."/>
        </authorList>
    </citation>
    <scope>NUCLEOTIDE SEQUENCE [LARGE SCALE GENOMIC DNA]</scope>
    <source>
        <strain evidence="5 6">JCM 15661T</strain>
    </source>
</reference>
<evidence type="ECO:0000313" key="5">
    <source>
        <dbReference type="EMBL" id="BBU20668.1"/>
    </source>
</evidence>
<dbReference type="InterPro" id="IPR036390">
    <property type="entry name" value="WH_DNA-bd_sf"/>
</dbReference>
<dbReference type="PROSITE" id="PS50987">
    <property type="entry name" value="HTH_ARSR_2"/>
    <property type="match status" value="1"/>
</dbReference>
<dbReference type="InterPro" id="IPR051081">
    <property type="entry name" value="HTH_MetalResp_TranReg"/>
</dbReference>
<evidence type="ECO:0000256" key="2">
    <source>
        <dbReference type="ARBA" id="ARBA00023125"/>
    </source>
</evidence>
<dbReference type="PROSITE" id="PS00846">
    <property type="entry name" value="HTH_ARSR_1"/>
    <property type="match status" value="1"/>
</dbReference>
<sequence>MYGRIGTMTGIPTTTNPVFADFSACCDPITGGVLDTAAAERLAAVLKALAEPTRLRLVSLIAAHDRAEACVCDLTDPVGLSQPTVSHHLRILADAGLIERDQRGKWAYYRLIPGVLDALAGVLATADRRRRAADSAQQVRVERLAPGRRRS</sequence>
<dbReference type="PANTHER" id="PTHR33154">
    <property type="entry name" value="TRANSCRIPTIONAL REGULATOR, ARSR FAMILY"/>
    <property type="match status" value="1"/>
</dbReference>
<dbReference type="Gene3D" id="1.10.10.10">
    <property type="entry name" value="Winged helix-like DNA-binding domain superfamily/Winged helix DNA-binding domain"/>
    <property type="match status" value="1"/>
</dbReference>
<dbReference type="InterPro" id="IPR011991">
    <property type="entry name" value="ArsR-like_HTH"/>
</dbReference>
<dbReference type="Pfam" id="PF01022">
    <property type="entry name" value="HTH_5"/>
    <property type="match status" value="1"/>
</dbReference>
<keyword evidence="2" id="KW-0238">DNA-binding</keyword>
<organism evidence="5 6">
    <name type="scientific">Mycobacterium xenopi</name>
    <dbReference type="NCBI Taxonomy" id="1789"/>
    <lineage>
        <taxon>Bacteria</taxon>
        <taxon>Bacillati</taxon>
        <taxon>Actinomycetota</taxon>
        <taxon>Actinomycetes</taxon>
        <taxon>Mycobacteriales</taxon>
        <taxon>Mycobacteriaceae</taxon>
        <taxon>Mycobacterium</taxon>
    </lineage>
</organism>
<keyword evidence="3" id="KW-0804">Transcription</keyword>
<dbReference type="Proteomes" id="UP000464624">
    <property type="component" value="Chromosome"/>
</dbReference>
<evidence type="ECO:0000259" key="4">
    <source>
        <dbReference type="PROSITE" id="PS50987"/>
    </source>
</evidence>
<dbReference type="SUPFAM" id="SSF46785">
    <property type="entry name" value="Winged helix' DNA-binding domain"/>
    <property type="match status" value="1"/>
</dbReference>
<dbReference type="GO" id="GO:0003700">
    <property type="term" value="F:DNA-binding transcription factor activity"/>
    <property type="evidence" value="ECO:0007669"/>
    <property type="project" value="InterPro"/>
</dbReference>
<keyword evidence="1" id="KW-0805">Transcription regulation</keyword>
<proteinExistence type="predicted"/>
<dbReference type="EMBL" id="AP022314">
    <property type="protein sequence ID" value="BBU20668.1"/>
    <property type="molecule type" value="Genomic_DNA"/>
</dbReference>
<gene>
    <name evidence="5" type="ORF">MYXE_04570</name>
</gene>
<dbReference type="PRINTS" id="PR00778">
    <property type="entry name" value="HTHARSR"/>
</dbReference>
<evidence type="ECO:0000256" key="1">
    <source>
        <dbReference type="ARBA" id="ARBA00023015"/>
    </source>
</evidence>
<name>A0AAD1GWL6_MYCXE</name>
<dbReference type="GO" id="GO:0003677">
    <property type="term" value="F:DNA binding"/>
    <property type="evidence" value="ECO:0007669"/>
    <property type="project" value="UniProtKB-KW"/>
</dbReference>
<dbReference type="InterPro" id="IPR018334">
    <property type="entry name" value="ArsR_HTH"/>
</dbReference>
<dbReference type="SMART" id="SM00418">
    <property type="entry name" value="HTH_ARSR"/>
    <property type="match status" value="1"/>
</dbReference>
<dbReference type="KEGG" id="mxe:MYXE_04570"/>
<evidence type="ECO:0000313" key="6">
    <source>
        <dbReference type="Proteomes" id="UP000464624"/>
    </source>
</evidence>
<dbReference type="CDD" id="cd00090">
    <property type="entry name" value="HTH_ARSR"/>
    <property type="match status" value="1"/>
</dbReference>
<dbReference type="InterPro" id="IPR036388">
    <property type="entry name" value="WH-like_DNA-bd_sf"/>
</dbReference>
<dbReference type="NCBIfam" id="NF033788">
    <property type="entry name" value="HTH_metalloreg"/>
    <property type="match status" value="1"/>
</dbReference>
<protein>
    <recommendedName>
        <fullName evidence="4">HTH arsR-type domain-containing protein</fullName>
    </recommendedName>
</protein>
<dbReference type="InterPro" id="IPR001845">
    <property type="entry name" value="HTH_ArsR_DNA-bd_dom"/>
</dbReference>
<accession>A0AAD1GWL6</accession>
<evidence type="ECO:0000256" key="3">
    <source>
        <dbReference type="ARBA" id="ARBA00023163"/>
    </source>
</evidence>
<feature type="domain" description="HTH arsR-type" evidence="4">
    <location>
        <begin position="34"/>
        <end position="130"/>
    </location>
</feature>
<dbReference type="PANTHER" id="PTHR33154:SF18">
    <property type="entry name" value="ARSENICAL RESISTANCE OPERON REPRESSOR"/>
    <property type="match status" value="1"/>
</dbReference>